<dbReference type="InterPro" id="IPR037066">
    <property type="entry name" value="Plug_dom_sf"/>
</dbReference>
<proteinExistence type="inferred from homology"/>
<reference evidence="15 16" key="1">
    <citation type="submission" date="2019-12" db="EMBL/GenBank/DDBJ databases">
        <title>Genomic-based taxomic classification of the family Erythrobacteraceae.</title>
        <authorList>
            <person name="Xu L."/>
        </authorList>
    </citation>
    <scope>NUCLEOTIDE SEQUENCE [LARGE SCALE GENOMIC DNA]</scope>
    <source>
        <strain evidence="15 16">MCCC 1A09965</strain>
    </source>
</reference>
<evidence type="ECO:0000256" key="2">
    <source>
        <dbReference type="ARBA" id="ARBA00009810"/>
    </source>
</evidence>
<organism evidence="15 16">
    <name type="scientific">Qipengyuania oceanensis</name>
    <dbReference type="NCBI Taxonomy" id="1463597"/>
    <lineage>
        <taxon>Bacteria</taxon>
        <taxon>Pseudomonadati</taxon>
        <taxon>Pseudomonadota</taxon>
        <taxon>Alphaproteobacteria</taxon>
        <taxon>Sphingomonadales</taxon>
        <taxon>Erythrobacteraceae</taxon>
        <taxon>Qipengyuania</taxon>
    </lineage>
</organism>
<feature type="signal peptide" evidence="12">
    <location>
        <begin position="1"/>
        <end position="24"/>
    </location>
</feature>
<dbReference type="PANTHER" id="PTHR32552:SF83">
    <property type="entry name" value="BLR3904 PROTEIN"/>
    <property type="match status" value="1"/>
</dbReference>
<evidence type="ECO:0000256" key="4">
    <source>
        <dbReference type="ARBA" id="ARBA00022452"/>
    </source>
</evidence>
<evidence type="ECO:0000256" key="11">
    <source>
        <dbReference type="RuleBase" id="RU003357"/>
    </source>
</evidence>
<protein>
    <submittedName>
        <fullName evidence="15">TonB-dependent siderophore receptor</fullName>
    </submittedName>
</protein>
<accession>A0A844YFK4</accession>
<dbReference type="SUPFAM" id="SSF56935">
    <property type="entry name" value="Porins"/>
    <property type="match status" value="1"/>
</dbReference>
<keyword evidence="16" id="KW-1185">Reference proteome</keyword>
<keyword evidence="7 10" id="KW-0472">Membrane</keyword>
<dbReference type="Gene3D" id="2.40.170.20">
    <property type="entry name" value="TonB-dependent receptor, beta-barrel domain"/>
    <property type="match status" value="1"/>
</dbReference>
<dbReference type="AlphaFoldDB" id="A0A844YFK4"/>
<dbReference type="InterPro" id="IPR036942">
    <property type="entry name" value="Beta-barrel_TonB_sf"/>
</dbReference>
<dbReference type="InterPro" id="IPR039426">
    <property type="entry name" value="TonB-dep_rcpt-like"/>
</dbReference>
<feature type="domain" description="TonB-dependent receptor plug" evidence="14">
    <location>
        <begin position="83"/>
        <end position="179"/>
    </location>
</feature>
<evidence type="ECO:0000256" key="8">
    <source>
        <dbReference type="ARBA" id="ARBA00023170"/>
    </source>
</evidence>
<dbReference type="PROSITE" id="PS52016">
    <property type="entry name" value="TONB_DEPENDENT_REC_3"/>
    <property type="match status" value="1"/>
</dbReference>
<dbReference type="GO" id="GO:0009279">
    <property type="term" value="C:cell outer membrane"/>
    <property type="evidence" value="ECO:0007669"/>
    <property type="project" value="UniProtKB-SubCell"/>
</dbReference>
<keyword evidence="3 10" id="KW-0813">Transport</keyword>
<feature type="chain" id="PRO_5032703384" evidence="12">
    <location>
        <begin position="25"/>
        <end position="718"/>
    </location>
</feature>
<dbReference type="Pfam" id="PF07715">
    <property type="entry name" value="Plug"/>
    <property type="match status" value="1"/>
</dbReference>
<name>A0A844YFK4_9SPHN</name>
<evidence type="ECO:0000259" key="13">
    <source>
        <dbReference type="Pfam" id="PF00593"/>
    </source>
</evidence>
<feature type="domain" description="TonB-dependent receptor-like beta-barrel" evidence="13">
    <location>
        <begin position="252"/>
        <end position="687"/>
    </location>
</feature>
<evidence type="ECO:0000256" key="1">
    <source>
        <dbReference type="ARBA" id="ARBA00004571"/>
    </source>
</evidence>
<dbReference type="InterPro" id="IPR010105">
    <property type="entry name" value="TonB_sidphr_rcpt"/>
</dbReference>
<dbReference type="GO" id="GO:0038023">
    <property type="term" value="F:signaling receptor activity"/>
    <property type="evidence" value="ECO:0007669"/>
    <property type="project" value="InterPro"/>
</dbReference>
<keyword evidence="9 10" id="KW-0998">Cell outer membrane</keyword>
<dbReference type="OrthoDB" id="9760333at2"/>
<keyword evidence="12" id="KW-0732">Signal</keyword>
<comment type="caution">
    <text evidence="15">The sequence shown here is derived from an EMBL/GenBank/DDBJ whole genome shotgun (WGS) entry which is preliminary data.</text>
</comment>
<keyword evidence="8 15" id="KW-0675">Receptor</keyword>
<evidence type="ECO:0000256" key="12">
    <source>
        <dbReference type="SAM" id="SignalP"/>
    </source>
</evidence>
<gene>
    <name evidence="15" type="ORF">GRI48_04735</name>
</gene>
<dbReference type="EMBL" id="WTYN01000001">
    <property type="protein sequence ID" value="MXO62315.1"/>
    <property type="molecule type" value="Genomic_DNA"/>
</dbReference>
<dbReference type="Gene3D" id="2.170.130.10">
    <property type="entry name" value="TonB-dependent receptor, plug domain"/>
    <property type="match status" value="1"/>
</dbReference>
<sequence length="718" mass="77213">MSRFNTSASLLTLAAVAFASPAFATDGSVVLAASAAGAVDAAAADPGDPDRDYLSSDIVVRGKRTDGYTNDDGSSATKTPTPIIDVPQAVTAITSDQLEDQNIRQLGEALRYVPGVSMESGEGQRDEVFIRGQETTADFYLDGLRDDAEYYRSLYNIDRVEVLKGANALIFGRGAGGGAINRVSKKASLVEDVTAAHLTVDNFGAFSLTGDVSRPLGEAIALRVNAAYEEFDNQRNFYEGRFIGISPTVTAALGERTTLIASYTYDDDQRTTDRGVPSFDGLPLAGYDETLFGDPDFNYSDVEAHIARARLEHEFSAGLSANVAVQYAHYDKYYGNIVPSGAADTDNDGVADVVSIGGYESATVRENLIGQANLVWEGRTGAIGHTLLAGVEVARQDTDAVRNRAVFSESTTVDLAEIIDIPAFTLAPQRASASTLDTISLYIQDQVELAPWLQVVAGLRYDEFDLDSLNIADSFAARRKDTAVSPRFGVILKPSEAVSVYASYGESFLPASGNQFTVLSQGSVLLEPEEFENMEVGVKYAPNPGLLLTAALFRLERSNTPATDNDGLTVLTGKSRVQGLELSAAGEPMPNLNVNLGYTYLDGEILSAIDGAGVDTELQQLPKHQLGLWSRYDFTERFGLGLGVVHQSKQFASYSNNVELPSYWRVDAAAYFDLSEQIGLQLNIENLFDETYYASAHGDNNIQPGKPLTASVGVRIGF</sequence>
<evidence type="ECO:0000256" key="3">
    <source>
        <dbReference type="ARBA" id="ARBA00022448"/>
    </source>
</evidence>
<evidence type="ECO:0000259" key="14">
    <source>
        <dbReference type="Pfam" id="PF07715"/>
    </source>
</evidence>
<evidence type="ECO:0000256" key="10">
    <source>
        <dbReference type="PROSITE-ProRule" id="PRU01360"/>
    </source>
</evidence>
<evidence type="ECO:0000256" key="6">
    <source>
        <dbReference type="ARBA" id="ARBA00023077"/>
    </source>
</evidence>
<dbReference type="InterPro" id="IPR012910">
    <property type="entry name" value="Plug_dom"/>
</dbReference>
<evidence type="ECO:0000313" key="15">
    <source>
        <dbReference type="EMBL" id="MXO62315.1"/>
    </source>
</evidence>
<keyword evidence="5 10" id="KW-0812">Transmembrane</keyword>
<evidence type="ECO:0000256" key="5">
    <source>
        <dbReference type="ARBA" id="ARBA00022692"/>
    </source>
</evidence>
<dbReference type="Proteomes" id="UP000445582">
    <property type="component" value="Unassembled WGS sequence"/>
</dbReference>
<keyword evidence="6 11" id="KW-0798">TonB box</keyword>
<keyword evidence="4 10" id="KW-1134">Transmembrane beta strand</keyword>
<dbReference type="CDD" id="cd01347">
    <property type="entry name" value="ligand_gated_channel"/>
    <property type="match status" value="1"/>
</dbReference>
<dbReference type="GO" id="GO:0015344">
    <property type="term" value="F:siderophore uptake transmembrane transporter activity"/>
    <property type="evidence" value="ECO:0007669"/>
    <property type="project" value="TreeGrafter"/>
</dbReference>
<comment type="subcellular location">
    <subcellularLocation>
        <location evidence="1 10">Cell outer membrane</location>
        <topology evidence="1 10">Multi-pass membrane protein</topology>
    </subcellularLocation>
</comment>
<dbReference type="RefSeq" id="WP_160672141.1">
    <property type="nucleotide sequence ID" value="NZ_WTYN01000001.1"/>
</dbReference>
<comment type="similarity">
    <text evidence="2 10 11">Belongs to the TonB-dependent receptor family.</text>
</comment>
<evidence type="ECO:0000313" key="16">
    <source>
        <dbReference type="Proteomes" id="UP000445582"/>
    </source>
</evidence>
<evidence type="ECO:0000256" key="7">
    <source>
        <dbReference type="ARBA" id="ARBA00023136"/>
    </source>
</evidence>
<dbReference type="PANTHER" id="PTHR32552">
    <property type="entry name" value="FERRICHROME IRON RECEPTOR-RELATED"/>
    <property type="match status" value="1"/>
</dbReference>
<dbReference type="NCBIfam" id="TIGR01783">
    <property type="entry name" value="TonB-siderophor"/>
    <property type="match status" value="1"/>
</dbReference>
<dbReference type="InterPro" id="IPR000531">
    <property type="entry name" value="Beta-barrel_TonB"/>
</dbReference>
<dbReference type="GO" id="GO:0015891">
    <property type="term" value="P:siderophore transport"/>
    <property type="evidence" value="ECO:0007669"/>
    <property type="project" value="InterPro"/>
</dbReference>
<dbReference type="Pfam" id="PF00593">
    <property type="entry name" value="TonB_dep_Rec_b-barrel"/>
    <property type="match status" value="1"/>
</dbReference>
<evidence type="ECO:0000256" key="9">
    <source>
        <dbReference type="ARBA" id="ARBA00023237"/>
    </source>
</evidence>